<keyword evidence="3 8" id="KW-0694">RNA-binding</keyword>
<dbReference type="GO" id="GO:0006412">
    <property type="term" value="P:translation"/>
    <property type="evidence" value="ECO:0007669"/>
    <property type="project" value="UniProtKB-UniRule"/>
</dbReference>
<dbReference type="InterPro" id="IPR014717">
    <property type="entry name" value="Transl_elong_EF1B/ribsomal_bS6"/>
</dbReference>
<protein>
    <recommendedName>
        <fullName evidence="7 8">Small ribosomal subunit protein bS6</fullName>
    </recommendedName>
</protein>
<reference evidence="10 13" key="2">
    <citation type="journal article" date="2016" name="Front. Microbiol.">
        <title>Genomic Resource of Rice Seed Associated Bacteria.</title>
        <authorList>
            <person name="Midha S."/>
            <person name="Bansal K."/>
            <person name="Sharma S."/>
            <person name="Kumar N."/>
            <person name="Patil P.P."/>
            <person name="Chaudhry V."/>
            <person name="Patil P.B."/>
        </authorList>
    </citation>
    <scope>NUCLEOTIDE SEQUENCE [LARGE SCALE GENOMIC DNA]</scope>
    <source>
        <strain evidence="10 13">RSA11</strain>
    </source>
</reference>
<proteinExistence type="inferred from homology"/>
<dbReference type="OrthoDB" id="9812702at2"/>
<dbReference type="GeneID" id="90839032"/>
<dbReference type="FunFam" id="3.30.70.60:FF:000002">
    <property type="entry name" value="30S ribosomal protein S6"/>
    <property type="match status" value="1"/>
</dbReference>
<dbReference type="AlphaFoldDB" id="A0A0V8GD87"/>
<dbReference type="PANTHER" id="PTHR21011">
    <property type="entry name" value="MITOCHONDRIAL 28S RIBOSOMAL PROTEIN S6"/>
    <property type="match status" value="1"/>
</dbReference>
<dbReference type="GO" id="GO:1990904">
    <property type="term" value="C:ribonucleoprotein complex"/>
    <property type="evidence" value="ECO:0007669"/>
    <property type="project" value="UniProtKB-KW"/>
</dbReference>
<evidence type="ECO:0000256" key="2">
    <source>
        <dbReference type="ARBA" id="ARBA00022730"/>
    </source>
</evidence>
<dbReference type="GO" id="GO:0005737">
    <property type="term" value="C:cytoplasm"/>
    <property type="evidence" value="ECO:0007669"/>
    <property type="project" value="UniProtKB-ARBA"/>
</dbReference>
<dbReference type="Proteomes" id="UP001387110">
    <property type="component" value="Unassembled WGS sequence"/>
</dbReference>
<dbReference type="CDD" id="cd00473">
    <property type="entry name" value="bS6"/>
    <property type="match status" value="1"/>
</dbReference>
<keyword evidence="14" id="KW-1185">Reference proteome</keyword>
<dbReference type="InterPro" id="IPR020814">
    <property type="entry name" value="Ribosomal_S6_plastid/chlpt"/>
</dbReference>
<dbReference type="HAMAP" id="MF_00360">
    <property type="entry name" value="Ribosomal_bS6"/>
    <property type="match status" value="1"/>
</dbReference>
<dbReference type="Proteomes" id="UP000072605">
    <property type="component" value="Unassembled WGS sequence"/>
</dbReference>
<comment type="similarity">
    <text evidence="1 8">Belongs to the bacterial ribosomal protein bS6 family.</text>
</comment>
<dbReference type="InterPro" id="IPR035980">
    <property type="entry name" value="Ribosomal_bS6_sf"/>
</dbReference>
<evidence type="ECO:0000256" key="7">
    <source>
        <dbReference type="ARBA" id="ARBA00035294"/>
    </source>
</evidence>
<dbReference type="EMBL" id="LDQV01000021">
    <property type="protein sequence ID" value="KTR26770.1"/>
    <property type="molecule type" value="Genomic_DNA"/>
</dbReference>
<evidence type="ECO:0000256" key="1">
    <source>
        <dbReference type="ARBA" id="ARBA00009512"/>
    </source>
</evidence>
<dbReference type="SUPFAM" id="SSF54995">
    <property type="entry name" value="Ribosomal protein S6"/>
    <property type="match status" value="1"/>
</dbReference>
<evidence type="ECO:0000256" key="6">
    <source>
        <dbReference type="ARBA" id="ARBA00035104"/>
    </source>
</evidence>
<evidence type="ECO:0000256" key="3">
    <source>
        <dbReference type="ARBA" id="ARBA00022884"/>
    </source>
</evidence>
<comment type="caution">
    <text evidence="9">The sequence shown here is derived from an EMBL/GenBank/DDBJ whole genome shotgun (WGS) entry which is preliminary data.</text>
</comment>
<name>A0A0V8GD87_9BACL</name>
<dbReference type="InterPro" id="IPR000529">
    <property type="entry name" value="Ribosomal_bS6"/>
</dbReference>
<reference evidence="11 14" key="3">
    <citation type="submission" date="2023-12" db="EMBL/GenBank/DDBJ databases">
        <authorList>
            <person name="Easwaran N."/>
            <person name="Lazarus H.P.S."/>
        </authorList>
    </citation>
    <scope>NUCLEOTIDE SEQUENCE [LARGE SCALE GENOMIC DNA]</scope>
    <source>
        <strain evidence="11 14">VIT-2023</strain>
    </source>
</reference>
<dbReference type="NCBIfam" id="TIGR00166">
    <property type="entry name" value="S6"/>
    <property type="match status" value="1"/>
</dbReference>
<evidence type="ECO:0000313" key="9">
    <source>
        <dbReference type="EMBL" id="KSU48272.1"/>
    </source>
</evidence>
<dbReference type="EMBL" id="JBAWKY010000004">
    <property type="protein sequence ID" value="MEI4463490.1"/>
    <property type="molecule type" value="Genomic_DNA"/>
</dbReference>
<evidence type="ECO:0000313" key="12">
    <source>
        <dbReference type="Proteomes" id="UP000053797"/>
    </source>
</evidence>
<evidence type="ECO:0000313" key="13">
    <source>
        <dbReference type="Proteomes" id="UP000072605"/>
    </source>
</evidence>
<dbReference type="PANTHER" id="PTHR21011:SF1">
    <property type="entry name" value="SMALL RIBOSOMAL SUBUNIT PROTEIN BS6M"/>
    <property type="match status" value="1"/>
</dbReference>
<dbReference type="GO" id="GO:0003735">
    <property type="term" value="F:structural constituent of ribosome"/>
    <property type="evidence" value="ECO:0007669"/>
    <property type="project" value="InterPro"/>
</dbReference>
<accession>A0A0V8GD87</accession>
<dbReference type="Gene3D" id="3.30.70.60">
    <property type="match status" value="1"/>
</dbReference>
<reference evidence="9 12" key="1">
    <citation type="journal article" date="2015" name="Int. J. Syst. Evol. Microbiol.">
        <title>Exiguobacterium enclense sp. nov., isolated from sediment.</title>
        <authorList>
            <person name="Dastager S.G."/>
            <person name="Mawlankar R."/>
            <person name="Sonalkar V.V."/>
            <person name="Thorat M.N."/>
            <person name="Mual P."/>
            <person name="Verma A."/>
            <person name="Krishnamurthi S."/>
            <person name="Tang S.K."/>
            <person name="Li W.J."/>
        </authorList>
    </citation>
    <scope>NUCLEOTIDE SEQUENCE [LARGE SCALE GENOMIC DNA]</scope>
    <source>
        <strain evidence="9 12">NIO-1109</strain>
    </source>
</reference>
<dbReference type="GO" id="GO:0005840">
    <property type="term" value="C:ribosome"/>
    <property type="evidence" value="ECO:0007669"/>
    <property type="project" value="UniProtKB-KW"/>
</dbReference>
<evidence type="ECO:0000256" key="5">
    <source>
        <dbReference type="ARBA" id="ARBA00023274"/>
    </source>
</evidence>
<dbReference type="GO" id="GO:0070181">
    <property type="term" value="F:small ribosomal subunit rRNA binding"/>
    <property type="evidence" value="ECO:0007669"/>
    <property type="project" value="TreeGrafter"/>
</dbReference>
<evidence type="ECO:0000313" key="14">
    <source>
        <dbReference type="Proteomes" id="UP001387110"/>
    </source>
</evidence>
<keyword evidence="5 8" id="KW-0687">Ribonucleoprotein</keyword>
<sequence length="95" mass="11134">MRKYEVLYIIRPELDEEARKATVERFNKVLTDNGGTVDKTTEMGKRRFAYEINDMREGFYVLLNVSAEPAATKELDRLMKISDDIVRLMITKDEK</sequence>
<organism evidence="9 12">
    <name type="scientific">Exiguobacterium indicum</name>
    <dbReference type="NCBI Taxonomy" id="296995"/>
    <lineage>
        <taxon>Bacteria</taxon>
        <taxon>Bacillati</taxon>
        <taxon>Bacillota</taxon>
        <taxon>Bacilli</taxon>
        <taxon>Bacillales</taxon>
        <taxon>Bacillales Family XII. Incertae Sedis</taxon>
        <taxon>Exiguobacterium</taxon>
    </lineage>
</organism>
<evidence type="ECO:0000256" key="8">
    <source>
        <dbReference type="HAMAP-Rule" id="MF_00360"/>
    </source>
</evidence>
<evidence type="ECO:0000313" key="11">
    <source>
        <dbReference type="EMBL" id="MEI4463490.1"/>
    </source>
</evidence>
<comment type="function">
    <text evidence="6 8">Binds together with bS18 to 16S ribosomal RNA.</text>
</comment>
<evidence type="ECO:0000256" key="4">
    <source>
        <dbReference type="ARBA" id="ARBA00022980"/>
    </source>
</evidence>
<gene>
    <name evidence="8 11" type="primary">rpsF</name>
    <name evidence="9" type="ORF">AS033_11655</name>
    <name evidence="10" type="ORF">RSA11_09330</name>
    <name evidence="11" type="ORF">SZL87_13770</name>
</gene>
<dbReference type="RefSeq" id="WP_023469851.1">
    <property type="nucleotide sequence ID" value="NZ_FMYN01000004.1"/>
</dbReference>
<dbReference type="EMBL" id="LNQL01000004">
    <property type="protein sequence ID" value="KSU48272.1"/>
    <property type="molecule type" value="Genomic_DNA"/>
</dbReference>
<keyword evidence="2 8" id="KW-0699">rRNA-binding</keyword>
<keyword evidence="4 8" id="KW-0689">Ribosomal protein</keyword>
<evidence type="ECO:0000313" key="10">
    <source>
        <dbReference type="EMBL" id="KTR26770.1"/>
    </source>
</evidence>
<dbReference type="Proteomes" id="UP000053797">
    <property type="component" value="Unassembled WGS sequence"/>
</dbReference>
<dbReference type="Pfam" id="PF01250">
    <property type="entry name" value="Ribosomal_S6"/>
    <property type="match status" value="1"/>
</dbReference>